<proteinExistence type="inferred from homology"/>
<dbReference type="Gene3D" id="3.40.50.2300">
    <property type="match status" value="2"/>
</dbReference>
<evidence type="ECO:0000259" key="5">
    <source>
        <dbReference type="Pfam" id="PF13407"/>
    </source>
</evidence>
<comment type="similarity">
    <text evidence="2">Belongs to the bacterial solute-binding protein 2 family.</text>
</comment>
<dbReference type="PANTHER" id="PTHR46847">
    <property type="entry name" value="D-ALLOSE-BINDING PERIPLASMIC PROTEIN-RELATED"/>
    <property type="match status" value="1"/>
</dbReference>
<evidence type="ECO:0000313" key="6">
    <source>
        <dbReference type="EMBL" id="SDU02583.1"/>
    </source>
</evidence>
<dbReference type="STRING" id="1434072.SAMN05216210_1301"/>
<dbReference type="InterPro" id="IPR028082">
    <property type="entry name" value="Peripla_BP_I"/>
</dbReference>
<dbReference type="GO" id="GO:0030313">
    <property type="term" value="C:cell envelope"/>
    <property type="evidence" value="ECO:0007669"/>
    <property type="project" value="UniProtKB-SubCell"/>
</dbReference>
<dbReference type="GO" id="GO:0030246">
    <property type="term" value="F:carbohydrate binding"/>
    <property type="evidence" value="ECO:0007669"/>
    <property type="project" value="UniProtKB-ARBA"/>
</dbReference>
<keyword evidence="3 4" id="KW-0732">Signal</keyword>
<comment type="subcellular location">
    <subcellularLocation>
        <location evidence="1">Cell envelope</location>
    </subcellularLocation>
</comment>
<dbReference type="AlphaFoldDB" id="A0A1H2F5P8"/>
<name>A0A1H2F5P8_9GAMM</name>
<organism evidence="6 7">
    <name type="scientific">Halopseudomonas salegens</name>
    <dbReference type="NCBI Taxonomy" id="1434072"/>
    <lineage>
        <taxon>Bacteria</taxon>
        <taxon>Pseudomonadati</taxon>
        <taxon>Pseudomonadota</taxon>
        <taxon>Gammaproteobacteria</taxon>
        <taxon>Pseudomonadales</taxon>
        <taxon>Pseudomonadaceae</taxon>
        <taxon>Halopseudomonas</taxon>
    </lineage>
</organism>
<keyword evidence="7" id="KW-1185">Reference proteome</keyword>
<evidence type="ECO:0000256" key="2">
    <source>
        <dbReference type="ARBA" id="ARBA00007639"/>
    </source>
</evidence>
<feature type="domain" description="Periplasmic binding protein" evidence="5">
    <location>
        <begin position="23"/>
        <end position="298"/>
    </location>
</feature>
<feature type="signal peptide" evidence="4">
    <location>
        <begin position="1"/>
        <end position="19"/>
    </location>
</feature>
<evidence type="ECO:0000313" key="7">
    <source>
        <dbReference type="Proteomes" id="UP000243924"/>
    </source>
</evidence>
<dbReference type="Pfam" id="PF13407">
    <property type="entry name" value="Peripla_BP_4"/>
    <property type="match status" value="1"/>
</dbReference>
<dbReference type="GO" id="GO:0055085">
    <property type="term" value="P:transmembrane transport"/>
    <property type="evidence" value="ECO:0007669"/>
    <property type="project" value="UniProtKB-ARBA"/>
</dbReference>
<dbReference type="Proteomes" id="UP000243924">
    <property type="component" value="Chromosome I"/>
</dbReference>
<sequence>MLHRLLVLLGCLLALPLSAAPSVVFINPGKADEPFWRDAADAMQLAADSLGMQLEVLYAERDYLAQISLTREVAERAAELQPDYMVIAADKRTLPQQLSLIQAAGIKTLSAYNAVQGDERPLVGYPREHFTHWLGSVVPRAEDAGVLTARALMAEAEQRGWLSAEQTLDVIAISGDRSTDSSVRRNQGMLDAFAARPQVRVRQVVHGDWQRDKAAQQALHLFRRYPDVRAIWTGSDLMAFGAMQALREQGVEPGRDMLYSAVNASEQGMQKVIDGQLTALAGGHHMAGAWALVMLYDYHHGVDFADSEGTELVQPMFTLFTPQLAQRYIALLQPGAAPTDFCTFSKACNPQRDDYDFTIGTWLELGYE</sequence>
<dbReference type="CDD" id="cd06324">
    <property type="entry name" value="PBP1_ABC_sugar_binding-like"/>
    <property type="match status" value="1"/>
</dbReference>
<dbReference type="EMBL" id="LT629787">
    <property type="protein sequence ID" value="SDU02583.1"/>
    <property type="molecule type" value="Genomic_DNA"/>
</dbReference>
<dbReference type="InterPro" id="IPR025997">
    <property type="entry name" value="SBP_2_dom"/>
</dbReference>
<evidence type="ECO:0000256" key="4">
    <source>
        <dbReference type="SAM" id="SignalP"/>
    </source>
</evidence>
<protein>
    <submittedName>
        <fullName evidence="6">Monosaccharide ABC transporter substrate-binding protein, CUT2 family</fullName>
    </submittedName>
</protein>
<reference evidence="7" key="1">
    <citation type="submission" date="2016-10" db="EMBL/GenBank/DDBJ databases">
        <authorList>
            <person name="Varghese N."/>
            <person name="Submissions S."/>
        </authorList>
    </citation>
    <scope>NUCLEOTIDE SEQUENCE [LARGE SCALE GENOMIC DNA]</scope>
    <source>
        <strain evidence="7">CECT 8338</strain>
    </source>
</reference>
<dbReference type="PANTHER" id="PTHR46847:SF2">
    <property type="entry name" value="ABC TRANSPORTER SUGAR-BINDING PROTEIN"/>
    <property type="match status" value="1"/>
</dbReference>
<accession>A0A1H2F5P8</accession>
<evidence type="ECO:0000256" key="1">
    <source>
        <dbReference type="ARBA" id="ARBA00004196"/>
    </source>
</evidence>
<evidence type="ECO:0000256" key="3">
    <source>
        <dbReference type="ARBA" id="ARBA00022729"/>
    </source>
</evidence>
<dbReference type="SUPFAM" id="SSF53822">
    <property type="entry name" value="Periplasmic binding protein-like I"/>
    <property type="match status" value="1"/>
</dbReference>
<gene>
    <name evidence="6" type="ORF">SAMN05216210_1301</name>
</gene>
<feature type="chain" id="PRO_5009273622" evidence="4">
    <location>
        <begin position="20"/>
        <end position="368"/>
    </location>
</feature>